<proteinExistence type="predicted"/>
<dbReference type="KEGG" id="eaj:Q3M24_18995"/>
<dbReference type="AlphaFoldDB" id="A0AAU8LU24"/>
<reference evidence="1" key="1">
    <citation type="journal article" date="2024" name="Syst. Appl. Microbiol.">
        <title>First single-strain enrichments of Electrothrix cable bacteria, description of E. aestuarii sp. nov. and E. rattekaaiensis sp. nov., and proposal of a cable bacteria taxonomy following the rules of the SeqCode.</title>
        <authorList>
            <person name="Plum-Jensen L.E."/>
            <person name="Schramm A."/>
            <person name="Marshall I.P.G."/>
        </authorList>
    </citation>
    <scope>NUCLEOTIDE SEQUENCE</scope>
    <source>
        <strain evidence="1">Rat1</strain>
    </source>
</reference>
<reference evidence="1" key="2">
    <citation type="submission" date="2024-06" db="EMBL/GenBank/DDBJ databases">
        <authorList>
            <person name="Plum-Jensen L.E."/>
            <person name="Schramm A."/>
            <person name="Marshall I.P.G."/>
        </authorList>
    </citation>
    <scope>NUCLEOTIDE SEQUENCE</scope>
    <source>
        <strain evidence="1">Rat1</strain>
    </source>
</reference>
<gene>
    <name evidence="1" type="ORF">Q3M24_18995</name>
</gene>
<accession>A0AAU8LU24</accession>
<protein>
    <submittedName>
        <fullName evidence="1">Uncharacterized protein</fullName>
    </submittedName>
</protein>
<name>A0AAU8LU24_9BACT</name>
<sequence>MLQIGVNRVDSIDPKIGIAAKTASGSFVSLRNTQSASQCLDALLTVENLGIPSPATSALSFI</sequence>
<evidence type="ECO:0000313" key="1">
    <source>
        <dbReference type="EMBL" id="XCN72359.1"/>
    </source>
</evidence>
<organism evidence="1">
    <name type="scientific">Candidatus Electrothrix aestuarii</name>
    <dbReference type="NCBI Taxonomy" id="3062594"/>
    <lineage>
        <taxon>Bacteria</taxon>
        <taxon>Pseudomonadati</taxon>
        <taxon>Thermodesulfobacteriota</taxon>
        <taxon>Desulfobulbia</taxon>
        <taxon>Desulfobulbales</taxon>
        <taxon>Desulfobulbaceae</taxon>
        <taxon>Candidatus Electrothrix</taxon>
    </lineage>
</organism>
<dbReference type="EMBL" id="CP159373">
    <property type="protein sequence ID" value="XCN72359.1"/>
    <property type="molecule type" value="Genomic_DNA"/>
</dbReference>